<feature type="transmembrane region" description="Helical" evidence="1">
    <location>
        <begin position="58"/>
        <end position="83"/>
    </location>
</feature>
<dbReference type="RefSeq" id="WP_091997417.1">
    <property type="nucleotide sequence ID" value="NZ_FMYQ01000011.1"/>
</dbReference>
<sequence length="203" mass="22375">MIPSARYTFAFVVNVALPAAAYWIALPSLGMPGALAVSAIPLLAWMGLDFLRFRHVDALSAIVLAGIVMSTLVLVSGAGQWLGEAREPLVSGIIGALFLLSLCVERPLVFYLARSTLAREQSRREREFDVMWENRPALRKSIRLMTAVWGVGLVGENLVRLGIAACVDAQNGHRLSTVVRYATYGGLTLWSIAYRRRYIRQQA</sequence>
<protein>
    <recommendedName>
        <fullName evidence="4">Intracellular septation protein A</fullName>
    </recommendedName>
</protein>
<keyword evidence="1" id="KW-1133">Transmembrane helix</keyword>
<keyword evidence="1" id="KW-0812">Transmembrane</keyword>
<dbReference type="Proteomes" id="UP000198908">
    <property type="component" value="Unassembled WGS sequence"/>
</dbReference>
<feature type="transmembrane region" description="Helical" evidence="1">
    <location>
        <begin position="89"/>
        <end position="113"/>
    </location>
</feature>
<dbReference type="OrthoDB" id="7062026at2"/>
<dbReference type="AlphaFoldDB" id="A0A1G6Q2S7"/>
<accession>A0A1G6Q2S7</accession>
<proteinExistence type="predicted"/>
<evidence type="ECO:0008006" key="4">
    <source>
        <dbReference type="Google" id="ProtNLM"/>
    </source>
</evidence>
<organism evidence="2 3">
    <name type="scientific">Paraburkholderia lycopersici</name>
    <dbReference type="NCBI Taxonomy" id="416944"/>
    <lineage>
        <taxon>Bacteria</taxon>
        <taxon>Pseudomonadati</taxon>
        <taxon>Pseudomonadota</taxon>
        <taxon>Betaproteobacteria</taxon>
        <taxon>Burkholderiales</taxon>
        <taxon>Burkholderiaceae</taxon>
        <taxon>Paraburkholderia</taxon>
    </lineage>
</organism>
<dbReference type="STRING" id="416944.SAMN05421548_11153"/>
<evidence type="ECO:0000313" key="3">
    <source>
        <dbReference type="Proteomes" id="UP000198908"/>
    </source>
</evidence>
<evidence type="ECO:0000256" key="1">
    <source>
        <dbReference type="SAM" id="Phobius"/>
    </source>
</evidence>
<name>A0A1G6Q2S7_9BURK</name>
<feature type="transmembrane region" description="Helical" evidence="1">
    <location>
        <begin position="31"/>
        <end position="51"/>
    </location>
</feature>
<gene>
    <name evidence="2" type="ORF">SAMN05421548_11153</name>
</gene>
<dbReference type="NCBIfam" id="NF041646">
    <property type="entry name" value="VC0807_fam"/>
    <property type="match status" value="1"/>
</dbReference>
<reference evidence="3" key="1">
    <citation type="submission" date="2016-09" db="EMBL/GenBank/DDBJ databases">
        <authorList>
            <person name="Varghese N."/>
            <person name="Submissions S."/>
        </authorList>
    </citation>
    <scope>NUCLEOTIDE SEQUENCE [LARGE SCALE GENOMIC DNA]</scope>
    <source>
        <strain evidence="3">TNe-862</strain>
    </source>
</reference>
<keyword evidence="1" id="KW-0472">Membrane</keyword>
<feature type="transmembrane region" description="Helical" evidence="1">
    <location>
        <begin position="7"/>
        <end position="25"/>
    </location>
</feature>
<dbReference type="EMBL" id="FMYQ01000011">
    <property type="protein sequence ID" value="SDC86234.1"/>
    <property type="molecule type" value="Genomic_DNA"/>
</dbReference>
<keyword evidence="3" id="KW-1185">Reference proteome</keyword>
<evidence type="ECO:0000313" key="2">
    <source>
        <dbReference type="EMBL" id="SDC86234.1"/>
    </source>
</evidence>